<dbReference type="PANTHER" id="PTHR30461:SF2">
    <property type="entry name" value="SERINE RECOMBINASE PINE-RELATED"/>
    <property type="match status" value="1"/>
</dbReference>
<name>A0A6I6UEF9_9BACI</name>
<feature type="region of interest" description="Disordered" evidence="3">
    <location>
        <begin position="493"/>
        <end position="513"/>
    </location>
</feature>
<dbReference type="SUPFAM" id="SSF53041">
    <property type="entry name" value="Resolvase-like"/>
    <property type="match status" value="1"/>
</dbReference>
<evidence type="ECO:0000256" key="2">
    <source>
        <dbReference type="ARBA" id="ARBA00023172"/>
    </source>
</evidence>
<feature type="domain" description="Resolvase/invertase-type recombinase catalytic" evidence="4">
    <location>
        <begin position="4"/>
        <end position="157"/>
    </location>
</feature>
<gene>
    <name evidence="5" type="ORF">FHE72_01905</name>
</gene>
<reference evidence="5 6" key="1">
    <citation type="submission" date="2019-06" db="EMBL/GenBank/DDBJ databases">
        <title>An operon consisting of a P-type ATPase gene and a transcriptional regular gene given the different cadmium resistance in Bacillus vietamensis 151-6 and Bacillus marisflavi 151-25.</title>
        <authorList>
            <person name="Yu X."/>
        </authorList>
    </citation>
    <scope>NUCLEOTIDE SEQUENCE [LARGE SCALE GENOMIC DNA]</scope>
    <source>
        <strain evidence="5 6">151-6</strain>
    </source>
</reference>
<feature type="compositionally biased region" description="Polar residues" evidence="3">
    <location>
        <begin position="498"/>
        <end position="513"/>
    </location>
</feature>
<dbReference type="InterPro" id="IPR038109">
    <property type="entry name" value="DNA_bind_recomb_sf"/>
</dbReference>
<evidence type="ECO:0000256" key="3">
    <source>
        <dbReference type="SAM" id="MobiDB-lite"/>
    </source>
</evidence>
<evidence type="ECO:0000259" key="4">
    <source>
        <dbReference type="SMART" id="SM00857"/>
    </source>
</evidence>
<dbReference type="InterPro" id="IPR050639">
    <property type="entry name" value="SSR_resolvase"/>
</dbReference>
<evidence type="ECO:0000313" key="6">
    <source>
        <dbReference type="Proteomes" id="UP000465062"/>
    </source>
</evidence>
<keyword evidence="1" id="KW-0238">DNA-binding</keyword>
<dbReference type="Pfam" id="PF07508">
    <property type="entry name" value="Recombinase"/>
    <property type="match status" value="1"/>
</dbReference>
<dbReference type="InterPro" id="IPR006119">
    <property type="entry name" value="Resolv_N"/>
</dbReference>
<sequence length="513" mass="59386">MTLAFGYIRRSSYKQQENNSVEIQRAHILEYARRKGLSVPEEFIIIEDVTSAYNKRANQRKELMRLKEMMLETKIPTVIFYEESRMDRTAYTFVLDFYRPLKKVIPDILVYTTNSENPFNPDNEQNKIALLLYRQESEIKSNRAVGNLIAHLETKEKTRPGSKIPYGYKQVEKVLVPNEDAEVVTFIYYLHSWGTSMGKIATILTEAEIPSPSGKAWRTSTIENILKNPVYTGILKWEIQKSKTQKKYEFKDSHAPIIEGLLNQLGDINTQLQRKFGRLDTPFLFLNKLTCADCDDKLVTQNGSTKRNGISYQYQYYVCRNCNYKLAIDDLHEKLLPQTLKYVQSLITTETMKTTAESYLSEFQQTLKKNIANLENSIDKARSKGCIAKEQGDIELEEAAAFLELKYKSSIDNLVYYSNIVDELKGALYSSAFIHRFNHLLDTSLAITEKRLIILYFVDDILISPEKPPRLIFCENLFEQMLPMDKLPKQIGNRLDKQPNNISELETQENNIS</sequence>
<protein>
    <submittedName>
        <fullName evidence="5">Recombinase family protein</fullName>
    </submittedName>
</protein>
<evidence type="ECO:0000313" key="5">
    <source>
        <dbReference type="EMBL" id="QHE59917.1"/>
    </source>
</evidence>
<dbReference type="KEGG" id="bvq:FHE72_01905"/>
<dbReference type="InterPro" id="IPR036162">
    <property type="entry name" value="Resolvase-like_N_sf"/>
</dbReference>
<dbReference type="RefSeq" id="WP_159361048.1">
    <property type="nucleotide sequence ID" value="NZ_CP047394.1"/>
</dbReference>
<dbReference type="Proteomes" id="UP000465062">
    <property type="component" value="Chromosome"/>
</dbReference>
<keyword evidence="2" id="KW-0233">DNA recombination</keyword>
<dbReference type="EMBL" id="CP047394">
    <property type="protein sequence ID" value="QHE59917.1"/>
    <property type="molecule type" value="Genomic_DNA"/>
</dbReference>
<dbReference type="Gene3D" id="3.90.1750.20">
    <property type="entry name" value="Putative Large Serine Recombinase, Chain B, Domain 2"/>
    <property type="match status" value="1"/>
</dbReference>
<dbReference type="CDD" id="cd00338">
    <property type="entry name" value="Ser_Recombinase"/>
    <property type="match status" value="1"/>
</dbReference>
<dbReference type="SMART" id="SM00857">
    <property type="entry name" value="Resolvase"/>
    <property type="match status" value="1"/>
</dbReference>
<proteinExistence type="predicted"/>
<accession>A0A6I6UEF9</accession>
<evidence type="ECO:0000256" key="1">
    <source>
        <dbReference type="ARBA" id="ARBA00023125"/>
    </source>
</evidence>
<dbReference type="PANTHER" id="PTHR30461">
    <property type="entry name" value="DNA-INVERTASE FROM LAMBDOID PROPHAGE"/>
    <property type="match status" value="1"/>
</dbReference>
<dbReference type="Gene3D" id="3.40.50.1390">
    <property type="entry name" value="Resolvase, N-terminal catalytic domain"/>
    <property type="match status" value="1"/>
</dbReference>
<dbReference type="InterPro" id="IPR011109">
    <property type="entry name" value="DNA_bind_recombinase_dom"/>
</dbReference>
<dbReference type="GO" id="GO:0000150">
    <property type="term" value="F:DNA strand exchange activity"/>
    <property type="evidence" value="ECO:0007669"/>
    <property type="project" value="InterPro"/>
</dbReference>
<dbReference type="AlphaFoldDB" id="A0A6I6UEF9"/>
<dbReference type="Pfam" id="PF00239">
    <property type="entry name" value="Resolvase"/>
    <property type="match status" value="1"/>
</dbReference>
<dbReference type="GO" id="GO:0003677">
    <property type="term" value="F:DNA binding"/>
    <property type="evidence" value="ECO:0007669"/>
    <property type="project" value="UniProtKB-KW"/>
</dbReference>
<organism evidence="5 6">
    <name type="scientific">Rossellomorea vietnamensis</name>
    <dbReference type="NCBI Taxonomy" id="218284"/>
    <lineage>
        <taxon>Bacteria</taxon>
        <taxon>Bacillati</taxon>
        <taxon>Bacillota</taxon>
        <taxon>Bacilli</taxon>
        <taxon>Bacillales</taxon>
        <taxon>Bacillaceae</taxon>
        <taxon>Rossellomorea</taxon>
    </lineage>
</organism>